<dbReference type="Proteomes" id="UP001224890">
    <property type="component" value="Unassembled WGS sequence"/>
</dbReference>
<dbReference type="AlphaFoldDB" id="A0AAJ0ER33"/>
<keyword evidence="2" id="KW-1185">Reference proteome</keyword>
<evidence type="ECO:0000313" key="1">
    <source>
        <dbReference type="EMBL" id="KAK1660137.1"/>
    </source>
</evidence>
<name>A0AAJ0ER33_9PEZI</name>
<evidence type="ECO:0000313" key="2">
    <source>
        <dbReference type="Proteomes" id="UP001224890"/>
    </source>
</evidence>
<organism evidence="1 2">
    <name type="scientific">Colletotrichum godetiae</name>
    <dbReference type="NCBI Taxonomy" id="1209918"/>
    <lineage>
        <taxon>Eukaryota</taxon>
        <taxon>Fungi</taxon>
        <taxon>Dikarya</taxon>
        <taxon>Ascomycota</taxon>
        <taxon>Pezizomycotina</taxon>
        <taxon>Sordariomycetes</taxon>
        <taxon>Hypocreomycetidae</taxon>
        <taxon>Glomerellales</taxon>
        <taxon>Glomerellaceae</taxon>
        <taxon>Colletotrichum</taxon>
        <taxon>Colletotrichum acutatum species complex</taxon>
    </lineage>
</organism>
<sequence>MSCSQTRKTTSQLKRKDFDIWGLCTDICSDLIYTVAARNPTEARRERLSVPAMCIQWIASANCTGTVDGNTPQNGCKGAHVAVTILTLSAGDQETVNAPCEVCGADEDPEQMMLLRIFDDAFAAEWVVAFGESHYAKCPEGEWHNAEKERDFRAKDGLFHGRWPMGAVTKNRRGESIQIRFLGQLVPLVPLQPSISRTRSLFCPPKPVKVLTNVIQNLVVGNAAAWNNRMRSNLPRHEIPANL</sequence>
<reference evidence="1" key="1">
    <citation type="submission" date="2021-06" db="EMBL/GenBank/DDBJ databases">
        <title>Comparative genomics, transcriptomics and evolutionary studies reveal genomic signatures of adaptation to plant cell wall in hemibiotrophic fungi.</title>
        <authorList>
            <consortium name="DOE Joint Genome Institute"/>
            <person name="Baroncelli R."/>
            <person name="Diaz J.F."/>
            <person name="Benocci T."/>
            <person name="Peng M."/>
            <person name="Battaglia E."/>
            <person name="Haridas S."/>
            <person name="Andreopoulos W."/>
            <person name="Labutti K."/>
            <person name="Pangilinan J."/>
            <person name="Floch G.L."/>
            <person name="Makela M.R."/>
            <person name="Henrissat B."/>
            <person name="Grigoriev I.V."/>
            <person name="Crouch J.A."/>
            <person name="De Vries R.P."/>
            <person name="Sukno S.A."/>
            <person name="Thon M.R."/>
        </authorList>
    </citation>
    <scope>NUCLEOTIDE SEQUENCE</scope>
    <source>
        <strain evidence="1">CBS 193.32</strain>
    </source>
</reference>
<proteinExistence type="predicted"/>
<comment type="caution">
    <text evidence="1">The sequence shown here is derived from an EMBL/GenBank/DDBJ whole genome shotgun (WGS) entry which is preliminary data.</text>
</comment>
<dbReference type="RefSeq" id="XP_060424901.1">
    <property type="nucleotide sequence ID" value="XM_060572867.1"/>
</dbReference>
<dbReference type="EMBL" id="JAHMHR010000052">
    <property type="protein sequence ID" value="KAK1660137.1"/>
    <property type="molecule type" value="Genomic_DNA"/>
</dbReference>
<dbReference type="GeneID" id="85457393"/>
<protein>
    <submittedName>
        <fullName evidence="1">Uncharacterized protein</fullName>
    </submittedName>
</protein>
<accession>A0AAJ0ER33</accession>
<gene>
    <name evidence="1" type="ORF">BDP55DRAFT_636290</name>
</gene>